<evidence type="ECO:0000256" key="4">
    <source>
        <dbReference type="ARBA" id="ARBA00022679"/>
    </source>
</evidence>
<evidence type="ECO:0000259" key="14">
    <source>
        <dbReference type="PROSITE" id="PS50110"/>
    </source>
</evidence>
<feature type="domain" description="Histidine kinase" evidence="13">
    <location>
        <begin position="527"/>
        <end position="748"/>
    </location>
</feature>
<keyword evidence="12" id="KW-1133">Transmembrane helix</keyword>
<dbReference type="PANTHER" id="PTHR43047">
    <property type="entry name" value="TWO-COMPONENT HISTIDINE PROTEIN KINASE"/>
    <property type="match status" value="1"/>
</dbReference>
<protein>
    <recommendedName>
        <fullName evidence="10">Virulence sensor protein BvgS</fullName>
        <ecNumber evidence="2">2.7.13.3</ecNumber>
    </recommendedName>
</protein>
<evidence type="ECO:0000256" key="10">
    <source>
        <dbReference type="ARBA" id="ARBA00070152"/>
    </source>
</evidence>
<dbReference type="InterPro" id="IPR004358">
    <property type="entry name" value="Sig_transdc_His_kin-like_C"/>
</dbReference>
<keyword evidence="4" id="KW-0808">Transferase</keyword>
<evidence type="ECO:0000256" key="5">
    <source>
        <dbReference type="ARBA" id="ARBA00022729"/>
    </source>
</evidence>
<dbReference type="Pfam" id="PF02518">
    <property type="entry name" value="HATPase_c"/>
    <property type="match status" value="1"/>
</dbReference>
<dbReference type="PROSITE" id="PS50110">
    <property type="entry name" value="RESPONSE_REGULATORY"/>
    <property type="match status" value="1"/>
</dbReference>
<dbReference type="AlphaFoldDB" id="A0A5E5ATH1"/>
<evidence type="ECO:0000256" key="8">
    <source>
        <dbReference type="ARBA" id="ARBA00023026"/>
    </source>
</evidence>
<dbReference type="EC" id="2.7.13.3" evidence="2"/>
<evidence type="ECO:0000256" key="3">
    <source>
        <dbReference type="ARBA" id="ARBA00022553"/>
    </source>
</evidence>
<dbReference type="InterPro" id="IPR005467">
    <property type="entry name" value="His_kinase_dom"/>
</dbReference>
<feature type="transmembrane region" description="Helical" evidence="12">
    <location>
        <begin position="343"/>
        <end position="366"/>
    </location>
</feature>
<comment type="catalytic activity">
    <reaction evidence="1">
        <text>ATP + protein L-histidine = ADP + protein N-phospho-L-histidine.</text>
        <dbReference type="EC" id="2.7.13.3"/>
    </reaction>
</comment>
<dbReference type="CDD" id="cd16922">
    <property type="entry name" value="HATPase_EvgS-ArcB-TorS-like"/>
    <property type="match status" value="1"/>
</dbReference>
<keyword evidence="12" id="KW-0812">Transmembrane</keyword>
<feature type="domain" description="Response regulatory" evidence="14">
    <location>
        <begin position="882"/>
        <end position="997"/>
    </location>
</feature>
<dbReference type="PRINTS" id="PR00344">
    <property type="entry name" value="BCTRLSENSOR"/>
</dbReference>
<evidence type="ECO:0000256" key="6">
    <source>
        <dbReference type="ARBA" id="ARBA00022777"/>
    </source>
</evidence>
<dbReference type="Pfam" id="PF00512">
    <property type="entry name" value="HisKA"/>
    <property type="match status" value="1"/>
</dbReference>
<keyword evidence="5" id="KW-0732">Signal</keyword>
<dbReference type="InterPro" id="IPR003661">
    <property type="entry name" value="HisK_dim/P_dom"/>
</dbReference>
<accession>A0A5E5ATH1</accession>
<evidence type="ECO:0000256" key="12">
    <source>
        <dbReference type="SAM" id="Phobius"/>
    </source>
</evidence>
<dbReference type="SUPFAM" id="SSF55874">
    <property type="entry name" value="ATPase domain of HSP90 chaperone/DNA topoisomerase II/histidine kinase"/>
    <property type="match status" value="1"/>
</dbReference>
<dbReference type="InterPro" id="IPR036890">
    <property type="entry name" value="HATPase_C_sf"/>
</dbReference>
<keyword evidence="6 15" id="KW-0418">Kinase</keyword>
<comment type="function">
    <text evidence="9">Member of the two-component regulatory system BvgS/BvgA. Phosphorylates BvgA via a four-step phosphorelay in response to environmental signals.</text>
</comment>
<organism evidence="15 16">
    <name type="scientific">Pandoraea sputorum</name>
    <dbReference type="NCBI Taxonomy" id="93222"/>
    <lineage>
        <taxon>Bacteria</taxon>
        <taxon>Pseudomonadati</taxon>
        <taxon>Pseudomonadota</taxon>
        <taxon>Betaproteobacteria</taxon>
        <taxon>Burkholderiales</taxon>
        <taxon>Burkholderiaceae</taxon>
        <taxon>Pandoraea</taxon>
    </lineage>
</organism>
<evidence type="ECO:0000256" key="1">
    <source>
        <dbReference type="ARBA" id="ARBA00000085"/>
    </source>
</evidence>
<dbReference type="Gene3D" id="3.40.50.2300">
    <property type="match status" value="1"/>
</dbReference>
<evidence type="ECO:0000259" key="13">
    <source>
        <dbReference type="PROSITE" id="PS50109"/>
    </source>
</evidence>
<evidence type="ECO:0000256" key="7">
    <source>
        <dbReference type="ARBA" id="ARBA00023012"/>
    </source>
</evidence>
<dbReference type="SMART" id="SM00387">
    <property type="entry name" value="HATPase_c"/>
    <property type="match status" value="1"/>
</dbReference>
<keyword evidence="8" id="KW-0843">Virulence</keyword>
<dbReference type="CDD" id="cd17546">
    <property type="entry name" value="REC_hyHK_CKI1_RcsC-like"/>
    <property type="match status" value="1"/>
</dbReference>
<dbReference type="Gene3D" id="3.30.565.10">
    <property type="entry name" value="Histidine kinase-like ATPase, C-terminal domain"/>
    <property type="match status" value="1"/>
</dbReference>
<dbReference type="CDD" id="cd00082">
    <property type="entry name" value="HisKA"/>
    <property type="match status" value="1"/>
</dbReference>
<dbReference type="InterPro" id="IPR036641">
    <property type="entry name" value="HPT_dom_sf"/>
</dbReference>
<evidence type="ECO:0000256" key="2">
    <source>
        <dbReference type="ARBA" id="ARBA00012438"/>
    </source>
</evidence>
<dbReference type="Gene3D" id="1.10.287.130">
    <property type="match status" value="1"/>
</dbReference>
<keyword evidence="12" id="KW-0472">Membrane</keyword>
<dbReference type="InterPro" id="IPR003594">
    <property type="entry name" value="HATPase_dom"/>
</dbReference>
<dbReference type="InterPro" id="IPR036097">
    <property type="entry name" value="HisK_dim/P_sf"/>
</dbReference>
<evidence type="ECO:0000256" key="9">
    <source>
        <dbReference type="ARBA" id="ARBA00058004"/>
    </source>
</evidence>
<sequence length="1106" mass="120995">MGKTLARPKRSLAQTARFHRHVLYSFALMLSIMIAGAACLLVSVAVTHFFAEKANSFDLNREYVQAEVLRLSSRLTGMVGLYENTWRFNSQEGIPLARYAARLREHKGVTITGTDLTSTPFLLAATPAMIRDEASFNTLLHIVRRMSAAPAFDPTRDITVTGFIYSSDQSFVAAAPAGVPPFDETSARREGAEAFIRSLTTPAEAAIARDKLLCTPDLSWFSFFDSINHQWLAQIALPVFHDGVRVAALIARIPVDQFVKYFLRPDRPSTFFVLHANGVDALSAAPITQQDRDLLQLAQSQHEALSQITSDRKTIRVGLNFIIAQRVDGPNWLTIYVLGWRDLLAGALGSVAGAITVFIAALILLWRGVVYFDKRIAQPFERDALKLIEAEAFNRSVIDTAPVGIAVFDPLRGEIVQENAVVRRLLWGAAAESNAAFYREAIMERANMNAHAPAQLNQHSFLEIPWVIDHRTIHLGAALSNTRLDGRDVILLGLIDITEQKAAEAMLVRMQQATDKASREKSMFMAMIGHEIRTPLHGATGHLELLANSHLDDEQRQRIALVQRSFDTLLTLVNDLLETTRIEANALAINPQPAHVNHVVEHCAQLFSALAQEKGIAISCYTDPALDQALEADDHRLLQILQNLVSNAVKFTQHGSITLSSHLLREDNTYVWTRFDVADTGVGIPSALQALVFKPLTQADISVSRRYGGSGLGLFLCRGLAEAMGGTIALHSEPGYGSMFSIELPLRRLAPAQRPQPHPLNSLAVHLQGFNLRQAQMLSGRIANWGGVPRVLSHGMTESPDILVVNQSSPQQSAESGHHAPRLGTIMISTEGPLAPRRTGRVCMVSAYSSDALLAALLDLSQAGGNTSAAGATTDIPIVPRDILVAEDDPVSRTLLLHQLQALGLTRVRTAVDGQQALNMWLESPPDVLITDLGMPYLDGKGLLAEVRRHNPDAYVIAITAADTEEIQSHAEGAEFSAVLHKPVRLTELRGVLTSAQAPTTRQADTGRESLCTAETQLTELDILLGDAFRKNWKADREAVFAALISRDGDRARRRLHRLQGALLAIDLQKQAGECVALQELCISGNWDEAQTRFDALVADVSALIG</sequence>
<proteinExistence type="predicted"/>
<feature type="modified residue" description="4-aspartylphosphate" evidence="11">
    <location>
        <position position="932"/>
    </location>
</feature>
<name>A0A5E5ATH1_9BURK</name>
<dbReference type="InterPro" id="IPR011006">
    <property type="entry name" value="CheY-like_superfamily"/>
</dbReference>
<dbReference type="GO" id="GO:0000155">
    <property type="term" value="F:phosphorelay sensor kinase activity"/>
    <property type="evidence" value="ECO:0007669"/>
    <property type="project" value="InterPro"/>
</dbReference>
<dbReference type="EMBL" id="CABPSR010000001">
    <property type="protein sequence ID" value="VVE75773.1"/>
    <property type="molecule type" value="Genomic_DNA"/>
</dbReference>
<dbReference type="SUPFAM" id="SSF47226">
    <property type="entry name" value="Histidine-containing phosphotransfer domain, HPT domain"/>
    <property type="match status" value="1"/>
</dbReference>
<gene>
    <name evidence="15" type="ORF">PSP31121_00596</name>
</gene>
<evidence type="ECO:0000313" key="15">
    <source>
        <dbReference type="EMBL" id="VVE75773.1"/>
    </source>
</evidence>
<keyword evidence="7" id="KW-0902">Two-component regulatory system</keyword>
<reference evidence="15 16" key="1">
    <citation type="submission" date="2019-08" db="EMBL/GenBank/DDBJ databases">
        <authorList>
            <person name="Peeters C."/>
        </authorList>
    </citation>
    <scope>NUCLEOTIDE SEQUENCE [LARGE SCALE GENOMIC DNA]</scope>
    <source>
        <strain evidence="15 16">LMG 31121</strain>
    </source>
</reference>
<dbReference type="PANTHER" id="PTHR43047:SF64">
    <property type="entry name" value="HISTIDINE KINASE CONTAINING CHEY-HOMOLOGOUS RECEIVER DOMAIN AND PAS DOMAIN-RELATED"/>
    <property type="match status" value="1"/>
</dbReference>
<evidence type="ECO:0000256" key="11">
    <source>
        <dbReference type="PROSITE-ProRule" id="PRU00169"/>
    </source>
</evidence>
<dbReference type="PROSITE" id="PS50109">
    <property type="entry name" value="HIS_KIN"/>
    <property type="match status" value="1"/>
</dbReference>
<keyword evidence="3 11" id="KW-0597">Phosphoprotein</keyword>
<dbReference type="SUPFAM" id="SSF52172">
    <property type="entry name" value="CheY-like"/>
    <property type="match status" value="1"/>
</dbReference>
<dbReference type="SUPFAM" id="SSF47384">
    <property type="entry name" value="Homodimeric domain of signal transducing histidine kinase"/>
    <property type="match status" value="1"/>
</dbReference>
<dbReference type="SMART" id="SM00388">
    <property type="entry name" value="HisKA"/>
    <property type="match status" value="1"/>
</dbReference>
<dbReference type="InterPro" id="IPR001789">
    <property type="entry name" value="Sig_transdc_resp-reg_receiver"/>
</dbReference>
<dbReference type="Proteomes" id="UP000335538">
    <property type="component" value="Unassembled WGS sequence"/>
</dbReference>
<evidence type="ECO:0000313" key="16">
    <source>
        <dbReference type="Proteomes" id="UP000335538"/>
    </source>
</evidence>
<dbReference type="SMART" id="SM00448">
    <property type="entry name" value="REC"/>
    <property type="match status" value="1"/>
</dbReference>
<dbReference type="RefSeq" id="WP_150808096.1">
    <property type="nucleotide sequence ID" value="NZ_CABPSR010000001.1"/>
</dbReference>
<dbReference type="FunFam" id="3.30.565.10:FF:000010">
    <property type="entry name" value="Sensor histidine kinase RcsC"/>
    <property type="match status" value="1"/>
</dbReference>
<feature type="transmembrane region" description="Helical" evidence="12">
    <location>
        <begin position="21"/>
        <end position="51"/>
    </location>
</feature>
<dbReference type="Pfam" id="PF00072">
    <property type="entry name" value="Response_reg"/>
    <property type="match status" value="1"/>
</dbReference>